<comment type="caution">
    <text evidence="1">The sequence shown here is derived from an EMBL/GenBank/DDBJ whole genome shotgun (WGS) entry which is preliminary data.</text>
</comment>
<organism evidence="1 2">
    <name type="scientific">Sutterella seckii</name>
    <dbReference type="NCBI Taxonomy" id="1944635"/>
    <lineage>
        <taxon>Bacteria</taxon>
        <taxon>Pseudomonadati</taxon>
        <taxon>Pseudomonadota</taxon>
        <taxon>Betaproteobacteria</taxon>
        <taxon>Burkholderiales</taxon>
        <taxon>Sutterellaceae</taxon>
        <taxon>Sutterella</taxon>
    </lineage>
</organism>
<protein>
    <recommendedName>
        <fullName evidence="3">Transposase</fullName>
    </recommendedName>
</protein>
<name>A0AAI9SDC6_9BURK</name>
<proteinExistence type="predicted"/>
<dbReference type="RefSeq" id="WP_139686960.1">
    <property type="nucleotide sequence ID" value="NZ_WEHW01000004.1"/>
</dbReference>
<accession>A0AAI9SDC6</accession>
<gene>
    <name evidence="1" type="ORF">GBM96_02570</name>
</gene>
<dbReference type="AlphaFoldDB" id="A0AAI9SDC6"/>
<reference evidence="1 2" key="1">
    <citation type="submission" date="2019-10" db="EMBL/GenBank/DDBJ databases">
        <title>Genome diversity of Sutterella seckii.</title>
        <authorList>
            <person name="Chaplin A.V."/>
            <person name="Sokolova S.R."/>
            <person name="Mosin K.A."/>
            <person name="Ivanova E.L."/>
            <person name="Kochetkova T.O."/>
            <person name="Goltsov A.Y."/>
            <person name="Trofimov D.Y."/>
            <person name="Efimov B.A."/>
        </authorList>
    </citation>
    <scope>NUCLEOTIDE SEQUENCE [LARGE SCALE GENOMIC DNA]</scope>
    <source>
        <strain evidence="1 2">ASD3426</strain>
    </source>
</reference>
<evidence type="ECO:0000313" key="1">
    <source>
        <dbReference type="EMBL" id="KAB7652335.1"/>
    </source>
</evidence>
<evidence type="ECO:0000313" key="2">
    <source>
        <dbReference type="Proteomes" id="UP000469462"/>
    </source>
</evidence>
<dbReference type="EMBL" id="WEHW01000004">
    <property type="protein sequence ID" value="KAB7652335.1"/>
    <property type="molecule type" value="Genomic_DNA"/>
</dbReference>
<sequence length="114" mass="13093">MTNFDTKTLFTAALMLPEPWYIDQVDFREEPGKARTLHIFIKFRQDARFQDPAAAGGAKASPVHDTLPGTWRNTNFFQYPCLIHCDVPRILGSDGRIRQVAVPWERAESGFRRL</sequence>
<evidence type="ECO:0008006" key="3">
    <source>
        <dbReference type="Google" id="ProtNLM"/>
    </source>
</evidence>
<keyword evidence="2" id="KW-1185">Reference proteome</keyword>
<dbReference type="Proteomes" id="UP000469462">
    <property type="component" value="Unassembled WGS sequence"/>
</dbReference>